<evidence type="ECO:0000259" key="8">
    <source>
        <dbReference type="PROSITE" id="PS50189"/>
    </source>
</evidence>
<evidence type="ECO:0000256" key="4">
    <source>
        <dbReference type="PIRSR" id="PIRSR601820-1"/>
    </source>
</evidence>
<dbReference type="EnsemblMetazoa" id="XM_011685715">
    <property type="protein sequence ID" value="XP_011684017"/>
    <property type="gene ID" value="LOC105447528"/>
</dbReference>
<keyword evidence="6" id="KW-1133">Transmembrane helix</keyword>
<keyword evidence="2" id="KW-0964">Secreted</keyword>
<dbReference type="EnsemblMetazoa" id="XM_011685707">
    <property type="protein sequence ID" value="XP_011684009"/>
    <property type="gene ID" value="LOC105447528"/>
</dbReference>
<dbReference type="RefSeq" id="XP_011684009.2">
    <property type="nucleotide sequence ID" value="XM_011685707.2"/>
</dbReference>
<dbReference type="PANTHER" id="PTHR11844:SF25">
    <property type="entry name" value="NTR DOMAIN-CONTAINING PROTEIN"/>
    <property type="match status" value="1"/>
</dbReference>
<dbReference type="InterPro" id="IPR001134">
    <property type="entry name" value="Netrin_domain"/>
</dbReference>
<dbReference type="RefSeq" id="XP_011684017.2">
    <property type="nucleotide sequence ID" value="XM_011685715.2"/>
</dbReference>
<evidence type="ECO:0000313" key="9">
    <source>
        <dbReference type="EnsemblMetazoa" id="XP_011684017"/>
    </source>
</evidence>
<evidence type="ECO:0000313" key="10">
    <source>
        <dbReference type="Proteomes" id="UP000007110"/>
    </source>
</evidence>
<dbReference type="PANTHER" id="PTHR11844">
    <property type="entry name" value="METALLOPROTEASE INHIBITOR"/>
    <property type="match status" value="1"/>
</dbReference>
<evidence type="ECO:0000256" key="7">
    <source>
        <dbReference type="SAM" id="SignalP"/>
    </source>
</evidence>
<keyword evidence="3 5" id="KW-1015">Disulfide bond</keyword>
<keyword evidence="7" id="KW-0732">Signal</keyword>
<dbReference type="KEGG" id="spu:105447528"/>
<evidence type="ECO:0000256" key="3">
    <source>
        <dbReference type="ARBA" id="ARBA00023157"/>
    </source>
</evidence>
<feature type="disulfide bond" evidence="5">
    <location>
        <begin position="23"/>
        <end position="90"/>
    </location>
</feature>
<evidence type="ECO:0000256" key="5">
    <source>
        <dbReference type="PIRSR" id="PIRSR601820-3"/>
    </source>
</evidence>
<keyword evidence="4" id="KW-0862">Zinc</keyword>
<proteinExistence type="predicted"/>
<dbReference type="InterPro" id="IPR001820">
    <property type="entry name" value="TIMP"/>
</dbReference>
<dbReference type="Pfam" id="PF00965">
    <property type="entry name" value="TIMP"/>
    <property type="match status" value="1"/>
</dbReference>
<feature type="signal peptide" evidence="7">
    <location>
        <begin position="1"/>
        <end position="22"/>
    </location>
</feature>
<dbReference type="InParanoid" id="A0A7M7HQM2"/>
<dbReference type="Proteomes" id="UP000007110">
    <property type="component" value="Unassembled WGS sequence"/>
</dbReference>
<dbReference type="Gene3D" id="2.40.50.120">
    <property type="match status" value="1"/>
</dbReference>
<reference evidence="10" key="1">
    <citation type="submission" date="2015-02" db="EMBL/GenBank/DDBJ databases">
        <title>Genome sequencing for Strongylocentrotus purpuratus.</title>
        <authorList>
            <person name="Murali S."/>
            <person name="Liu Y."/>
            <person name="Vee V."/>
            <person name="English A."/>
            <person name="Wang M."/>
            <person name="Skinner E."/>
            <person name="Han Y."/>
            <person name="Muzny D.M."/>
            <person name="Worley K.C."/>
            <person name="Gibbs R.A."/>
        </authorList>
    </citation>
    <scope>NUCLEOTIDE SEQUENCE</scope>
</reference>
<dbReference type="GO" id="GO:0046872">
    <property type="term" value="F:metal ion binding"/>
    <property type="evidence" value="ECO:0007669"/>
    <property type="project" value="UniProtKB-KW"/>
</dbReference>
<dbReference type="OrthoDB" id="10133344at2759"/>
<evidence type="ECO:0000256" key="6">
    <source>
        <dbReference type="SAM" id="Phobius"/>
    </source>
</evidence>
<feature type="chain" id="PRO_5033596892" description="NTR domain-containing protein" evidence="7">
    <location>
        <begin position="23"/>
        <end position="184"/>
    </location>
</feature>
<keyword evidence="6" id="KW-0472">Membrane</keyword>
<feature type="transmembrane region" description="Helical" evidence="6">
    <location>
        <begin position="159"/>
        <end position="181"/>
    </location>
</feature>
<dbReference type="GeneID" id="105447528"/>
<accession>A0A7M7HQM2</accession>
<dbReference type="GO" id="GO:0008191">
    <property type="term" value="F:metalloendopeptidase inhibitor activity"/>
    <property type="evidence" value="ECO:0007669"/>
    <property type="project" value="InterPro"/>
</dbReference>
<reference evidence="9" key="2">
    <citation type="submission" date="2021-01" db="UniProtKB">
        <authorList>
            <consortium name="EnsemblMetazoa"/>
        </authorList>
    </citation>
    <scope>IDENTIFICATION</scope>
</reference>
<feature type="binding site" evidence="4">
    <location>
        <position position="23"/>
    </location>
    <ligand>
        <name>Zn(2+)</name>
        <dbReference type="ChEBI" id="CHEBI:29105"/>
        <note>ligand shared with metalloproteinase partner</note>
    </ligand>
</feature>
<dbReference type="SUPFAM" id="SSF50242">
    <property type="entry name" value="TIMP-like"/>
    <property type="match status" value="1"/>
</dbReference>
<sequence length="184" mass="19853">MSSLSLVVVLTLVAISFKGSTACKCIQLADESKICLADYVISGTLLETNSPAEQNSLDSVIDYRVSVGKVYRSFRKLPTTLAIRTEGHTCGFTDLQVNATYFIAGQIQDGMFMINRCSSVVAKYGPDNIPYRDSDVKVNVNVTSGVTSCHEEEGEVKGYGSAVLLTSNVGLLIFVLCAAILKMF</sequence>
<evidence type="ECO:0000256" key="2">
    <source>
        <dbReference type="ARBA" id="ARBA00022525"/>
    </source>
</evidence>
<dbReference type="OMA" id="ETHTCGF"/>
<evidence type="ECO:0000256" key="1">
    <source>
        <dbReference type="ARBA" id="ARBA00004613"/>
    </source>
</evidence>
<dbReference type="AlphaFoldDB" id="A0A7M7HQM2"/>
<organism evidence="9 10">
    <name type="scientific">Strongylocentrotus purpuratus</name>
    <name type="common">Purple sea urchin</name>
    <dbReference type="NCBI Taxonomy" id="7668"/>
    <lineage>
        <taxon>Eukaryota</taxon>
        <taxon>Metazoa</taxon>
        <taxon>Echinodermata</taxon>
        <taxon>Eleutherozoa</taxon>
        <taxon>Echinozoa</taxon>
        <taxon>Echinoidea</taxon>
        <taxon>Euechinoidea</taxon>
        <taxon>Echinacea</taxon>
        <taxon>Camarodonta</taxon>
        <taxon>Echinidea</taxon>
        <taxon>Strongylocentrotidae</taxon>
        <taxon>Strongylocentrotus</taxon>
    </lineage>
</organism>
<dbReference type="GO" id="GO:0005576">
    <property type="term" value="C:extracellular region"/>
    <property type="evidence" value="ECO:0007669"/>
    <property type="project" value="UniProtKB-SubCell"/>
</dbReference>
<feature type="disulfide bond" evidence="5">
    <location>
        <begin position="25"/>
        <end position="117"/>
    </location>
</feature>
<keyword evidence="6" id="KW-0812">Transmembrane</keyword>
<keyword evidence="4" id="KW-0479">Metal-binding</keyword>
<keyword evidence="10" id="KW-1185">Reference proteome</keyword>
<dbReference type="PROSITE" id="PS50189">
    <property type="entry name" value="NTR"/>
    <property type="match status" value="1"/>
</dbReference>
<dbReference type="InterPro" id="IPR008993">
    <property type="entry name" value="TIMP-like_OB-fold"/>
</dbReference>
<feature type="domain" description="NTR" evidence="8">
    <location>
        <begin position="23"/>
        <end position="149"/>
    </location>
</feature>
<comment type="subcellular location">
    <subcellularLocation>
        <location evidence="1">Secreted</location>
    </subcellularLocation>
</comment>
<name>A0A7M7HQM2_STRPU</name>
<protein>
    <recommendedName>
        <fullName evidence="8">NTR domain-containing protein</fullName>
    </recommendedName>
</protein>